<evidence type="ECO:0000313" key="2">
    <source>
        <dbReference type="EMBL" id="KAJ4492683.1"/>
    </source>
</evidence>
<dbReference type="AlphaFoldDB" id="A0A9W9AY79"/>
<evidence type="ECO:0000313" key="3">
    <source>
        <dbReference type="Proteomes" id="UP001150238"/>
    </source>
</evidence>
<comment type="caution">
    <text evidence="2">The sequence shown here is derived from an EMBL/GenBank/DDBJ whole genome shotgun (WGS) entry which is preliminary data.</text>
</comment>
<evidence type="ECO:0000256" key="1">
    <source>
        <dbReference type="SAM" id="MobiDB-lite"/>
    </source>
</evidence>
<gene>
    <name evidence="2" type="ORF">C8J55DRAFT_555651</name>
</gene>
<accession>A0A9W9AY79</accession>
<feature type="region of interest" description="Disordered" evidence="1">
    <location>
        <begin position="145"/>
        <end position="164"/>
    </location>
</feature>
<sequence>MSEENIVHSYIKEQMEENWVQHSDHITKLLCGDFIHHVFCGSPSPLCFLMTTEQWNRLCCACYHQPGAPQHILFQFPLLPSITSLRSTFITTMQEFRPLPANSAFSDMTALHYLKAFIFNWSPIAPTTKFVHDVVDQWQNYLETGSDQHRDGSAVSDNEDSDKG</sequence>
<dbReference type="Proteomes" id="UP001150238">
    <property type="component" value="Unassembled WGS sequence"/>
</dbReference>
<organism evidence="2 3">
    <name type="scientific">Lentinula lateritia</name>
    <dbReference type="NCBI Taxonomy" id="40482"/>
    <lineage>
        <taxon>Eukaryota</taxon>
        <taxon>Fungi</taxon>
        <taxon>Dikarya</taxon>
        <taxon>Basidiomycota</taxon>
        <taxon>Agaricomycotina</taxon>
        <taxon>Agaricomycetes</taxon>
        <taxon>Agaricomycetidae</taxon>
        <taxon>Agaricales</taxon>
        <taxon>Marasmiineae</taxon>
        <taxon>Omphalotaceae</taxon>
        <taxon>Lentinula</taxon>
    </lineage>
</organism>
<reference evidence="2" key="2">
    <citation type="journal article" date="2023" name="Proc. Natl. Acad. Sci. U.S.A.">
        <title>A global phylogenomic analysis of the shiitake genus Lentinula.</title>
        <authorList>
            <person name="Sierra-Patev S."/>
            <person name="Min B."/>
            <person name="Naranjo-Ortiz M."/>
            <person name="Looney B."/>
            <person name="Konkel Z."/>
            <person name="Slot J.C."/>
            <person name="Sakamoto Y."/>
            <person name="Steenwyk J.L."/>
            <person name="Rokas A."/>
            <person name="Carro J."/>
            <person name="Camarero S."/>
            <person name="Ferreira P."/>
            <person name="Molpeceres G."/>
            <person name="Ruiz-Duenas F.J."/>
            <person name="Serrano A."/>
            <person name="Henrissat B."/>
            <person name="Drula E."/>
            <person name="Hughes K.W."/>
            <person name="Mata J.L."/>
            <person name="Ishikawa N.K."/>
            <person name="Vargas-Isla R."/>
            <person name="Ushijima S."/>
            <person name="Smith C.A."/>
            <person name="Donoghue J."/>
            <person name="Ahrendt S."/>
            <person name="Andreopoulos W."/>
            <person name="He G."/>
            <person name="LaButti K."/>
            <person name="Lipzen A."/>
            <person name="Ng V."/>
            <person name="Riley R."/>
            <person name="Sandor L."/>
            <person name="Barry K."/>
            <person name="Martinez A.T."/>
            <person name="Xiao Y."/>
            <person name="Gibbons J.G."/>
            <person name="Terashima K."/>
            <person name="Grigoriev I.V."/>
            <person name="Hibbett D."/>
        </authorList>
    </citation>
    <scope>NUCLEOTIDE SEQUENCE</scope>
    <source>
        <strain evidence="2">Sp2 HRB7682 ss15</strain>
    </source>
</reference>
<proteinExistence type="predicted"/>
<dbReference type="EMBL" id="JANVFS010000004">
    <property type="protein sequence ID" value="KAJ4492683.1"/>
    <property type="molecule type" value="Genomic_DNA"/>
</dbReference>
<name>A0A9W9AY79_9AGAR</name>
<protein>
    <submittedName>
        <fullName evidence="2">Uncharacterized protein</fullName>
    </submittedName>
</protein>
<reference evidence="2" key="1">
    <citation type="submission" date="2022-08" db="EMBL/GenBank/DDBJ databases">
        <authorList>
            <consortium name="DOE Joint Genome Institute"/>
            <person name="Min B."/>
            <person name="Riley R."/>
            <person name="Sierra-Patev S."/>
            <person name="Naranjo-Ortiz M."/>
            <person name="Looney B."/>
            <person name="Konkel Z."/>
            <person name="Slot J.C."/>
            <person name="Sakamoto Y."/>
            <person name="Steenwyk J.L."/>
            <person name="Rokas A."/>
            <person name="Carro J."/>
            <person name="Camarero S."/>
            <person name="Ferreira P."/>
            <person name="Molpeceres G."/>
            <person name="Ruiz-Duenas F.J."/>
            <person name="Serrano A."/>
            <person name="Henrissat B."/>
            <person name="Drula E."/>
            <person name="Hughes K.W."/>
            <person name="Mata J.L."/>
            <person name="Ishikawa N.K."/>
            <person name="Vargas-Isla R."/>
            <person name="Ushijima S."/>
            <person name="Smith C.A."/>
            <person name="Ahrendt S."/>
            <person name="Andreopoulos W."/>
            <person name="He G."/>
            <person name="Labutti K."/>
            <person name="Lipzen A."/>
            <person name="Ng V."/>
            <person name="Sandor L."/>
            <person name="Barry K."/>
            <person name="Martinez A.T."/>
            <person name="Xiao Y."/>
            <person name="Gibbons J.G."/>
            <person name="Terashima K."/>
            <person name="Hibbett D.S."/>
            <person name="Grigoriev I.V."/>
        </authorList>
    </citation>
    <scope>NUCLEOTIDE SEQUENCE</scope>
    <source>
        <strain evidence="2">Sp2 HRB7682 ss15</strain>
    </source>
</reference>